<feature type="region of interest" description="Disordered" evidence="1">
    <location>
        <begin position="89"/>
        <end position="122"/>
    </location>
</feature>
<evidence type="ECO:0000313" key="3">
    <source>
        <dbReference type="EMBL" id="MXP65252.1"/>
    </source>
</evidence>
<dbReference type="Gene3D" id="3.30.450.20">
    <property type="entry name" value="PAS domain"/>
    <property type="match status" value="1"/>
</dbReference>
<gene>
    <name evidence="3" type="ORF">E0493_18050</name>
</gene>
<keyword evidence="4" id="KW-1185">Reference proteome</keyword>
<sequence>MAARAGRVAAGRFAAGLRAGALEWAGKPLEEVILGERRAPPARPDPLLGLAQIAEAVMLTAADLDLSDPPIVFVNARFERMTGWSRAEIPGRSPRVRQGPRTDPGARRALDRHACRALDLPP</sequence>
<name>A0A845BJ98_9PROT</name>
<proteinExistence type="predicted"/>
<accession>A0A845BJ98</accession>
<protein>
    <submittedName>
        <fullName evidence="3">PAS domain-containing protein</fullName>
    </submittedName>
</protein>
<evidence type="ECO:0000256" key="1">
    <source>
        <dbReference type="SAM" id="MobiDB-lite"/>
    </source>
</evidence>
<dbReference type="SUPFAM" id="SSF55785">
    <property type="entry name" value="PYP-like sensor domain (PAS domain)"/>
    <property type="match status" value="1"/>
</dbReference>
<dbReference type="InterPro" id="IPR000014">
    <property type="entry name" value="PAS"/>
</dbReference>
<organism evidence="3 4">
    <name type="scientific">Teichococcus coralli</name>
    <dbReference type="NCBI Taxonomy" id="2545983"/>
    <lineage>
        <taxon>Bacteria</taxon>
        <taxon>Pseudomonadati</taxon>
        <taxon>Pseudomonadota</taxon>
        <taxon>Alphaproteobacteria</taxon>
        <taxon>Acetobacterales</taxon>
        <taxon>Roseomonadaceae</taxon>
        <taxon>Roseomonas</taxon>
    </lineage>
</organism>
<feature type="domain" description="PAS" evidence="2">
    <location>
        <begin position="71"/>
        <end position="93"/>
    </location>
</feature>
<dbReference type="PROSITE" id="PS50112">
    <property type="entry name" value="PAS"/>
    <property type="match status" value="1"/>
</dbReference>
<evidence type="ECO:0000313" key="4">
    <source>
        <dbReference type="Proteomes" id="UP000460715"/>
    </source>
</evidence>
<dbReference type="InterPro" id="IPR035965">
    <property type="entry name" value="PAS-like_dom_sf"/>
</dbReference>
<evidence type="ECO:0000259" key="2">
    <source>
        <dbReference type="PROSITE" id="PS50112"/>
    </source>
</evidence>
<dbReference type="EMBL" id="SNVJ01000019">
    <property type="protein sequence ID" value="MXP65252.1"/>
    <property type="molecule type" value="Genomic_DNA"/>
</dbReference>
<dbReference type="CDD" id="cd00130">
    <property type="entry name" value="PAS"/>
    <property type="match status" value="1"/>
</dbReference>
<dbReference type="Proteomes" id="UP000460715">
    <property type="component" value="Unassembled WGS sequence"/>
</dbReference>
<comment type="caution">
    <text evidence="3">The sequence shown here is derived from an EMBL/GenBank/DDBJ whole genome shotgun (WGS) entry which is preliminary data.</text>
</comment>
<feature type="compositionally biased region" description="Basic and acidic residues" evidence="1">
    <location>
        <begin position="104"/>
        <end position="116"/>
    </location>
</feature>
<reference evidence="3 4" key="1">
    <citation type="submission" date="2019-03" db="EMBL/GenBank/DDBJ databases">
        <title>Roseomonas sp. a novel Roseomonas species isolated from Sea whip Gorgonian.</title>
        <authorList>
            <person name="Li F."/>
            <person name="Pan X."/>
            <person name="Huang S."/>
            <person name="Li Z."/>
            <person name="Meng B."/>
        </authorList>
    </citation>
    <scope>NUCLEOTIDE SEQUENCE [LARGE SCALE GENOMIC DNA]</scope>
    <source>
        <strain evidence="3 4">M0104</strain>
    </source>
</reference>
<dbReference type="AlphaFoldDB" id="A0A845BJ98"/>